<sequence length="479" mass="52913">MEHVAAPGPPPRAAENVLPRAEAWLPGVPGGAPAWATNLGTELPSDLELSEEQRLQVCKELVDLQIKNQRLQEQHDAEIFELKSEVLWLESRVLELELQGARAAPAEADPGHRPALAQELGHKAGGQGHSYRRRLQVTGSAWWEAQSTDFLTAKNKQQELGDGTAEAKRAQEQHGTRQKALEMRVAALGRQLQGAWEEARTAGQRLAAQAVVLSACRGQLHQAEAENARLQLQLKKLNEAYAIRLQHCARTVAGYADGAGPKPTAAALRTFLETTLEDIRAAHHSREQQLARAARSYRKCLADLSRRHEELLTAPSVQQMLVDPVGAPGNPRAAFGVAPSDVALLPMHTVTEFSHWTEDQARLEKQLQKLKAQKASGEVSQGGTLEPQGLEAASWAQIRQNLHEFARGTQAELERERAQLLVRATMAEEQLSELQEYVDQHLGRYKQEILRLRKLVGRPLESGSDTFRQAPAPKDLQPL</sequence>
<accession>A0ABN8ZHT5</accession>
<dbReference type="PANTHER" id="PTHR22106">
    <property type="entry name" value="COILED-COIL DOMAIN-CONTAINING PROTEIN 78"/>
    <property type="match status" value="1"/>
</dbReference>
<dbReference type="InterPro" id="IPR039873">
    <property type="entry name" value="CCDC78"/>
</dbReference>
<dbReference type="InterPro" id="IPR029329">
    <property type="entry name" value="DUF4472"/>
</dbReference>
<feature type="domain" description="DUF4472" evidence="2">
    <location>
        <begin position="50"/>
        <end position="163"/>
    </location>
</feature>
<dbReference type="PANTHER" id="PTHR22106:SF5">
    <property type="entry name" value="COILED-COIL DOMAIN-CONTAINING PROTEIN 78"/>
    <property type="match status" value="1"/>
</dbReference>
<organism evidence="3 4">
    <name type="scientific">Rangifer tarandus platyrhynchus</name>
    <name type="common">Svalbard reindeer</name>
    <dbReference type="NCBI Taxonomy" id="3082113"/>
    <lineage>
        <taxon>Eukaryota</taxon>
        <taxon>Metazoa</taxon>
        <taxon>Chordata</taxon>
        <taxon>Craniata</taxon>
        <taxon>Vertebrata</taxon>
        <taxon>Euteleostomi</taxon>
        <taxon>Mammalia</taxon>
        <taxon>Eutheria</taxon>
        <taxon>Laurasiatheria</taxon>
        <taxon>Artiodactyla</taxon>
        <taxon>Ruminantia</taxon>
        <taxon>Pecora</taxon>
        <taxon>Cervidae</taxon>
        <taxon>Odocoileinae</taxon>
        <taxon>Rangifer</taxon>
    </lineage>
</organism>
<evidence type="ECO:0000256" key="1">
    <source>
        <dbReference type="SAM" id="Coils"/>
    </source>
</evidence>
<feature type="coiled-coil region" evidence="1">
    <location>
        <begin position="353"/>
        <end position="380"/>
    </location>
</feature>
<feature type="non-terminal residue" evidence="3">
    <location>
        <position position="479"/>
    </location>
</feature>
<evidence type="ECO:0000313" key="4">
    <source>
        <dbReference type="Proteomes" id="UP001176941"/>
    </source>
</evidence>
<reference evidence="3" key="1">
    <citation type="submission" date="2023-04" db="EMBL/GenBank/DDBJ databases">
        <authorList>
            <consortium name="ELIXIR-Norway"/>
        </authorList>
    </citation>
    <scope>NUCLEOTIDE SEQUENCE [LARGE SCALE GENOMIC DNA]</scope>
</reference>
<feature type="non-terminal residue" evidence="3">
    <location>
        <position position="1"/>
    </location>
</feature>
<evidence type="ECO:0000313" key="3">
    <source>
        <dbReference type="EMBL" id="CAI9172556.1"/>
    </source>
</evidence>
<keyword evidence="1" id="KW-0175">Coiled coil</keyword>
<dbReference type="Proteomes" id="UP001176941">
    <property type="component" value="Chromosome 33"/>
</dbReference>
<gene>
    <name evidence="3" type="ORF">MRATA1EN1_LOCUS21518</name>
</gene>
<feature type="coiled-coil region" evidence="1">
    <location>
        <begin position="213"/>
        <end position="240"/>
    </location>
</feature>
<keyword evidence="4" id="KW-1185">Reference proteome</keyword>
<dbReference type="EMBL" id="OX459969">
    <property type="protein sequence ID" value="CAI9172556.1"/>
    <property type="molecule type" value="Genomic_DNA"/>
</dbReference>
<proteinExistence type="predicted"/>
<name>A0ABN8ZHT5_RANTA</name>
<dbReference type="Pfam" id="PF14739">
    <property type="entry name" value="DUF4472"/>
    <property type="match status" value="1"/>
</dbReference>
<evidence type="ECO:0000259" key="2">
    <source>
        <dbReference type="Pfam" id="PF14739"/>
    </source>
</evidence>
<protein>
    <recommendedName>
        <fullName evidence="2">DUF4472 domain-containing protein</fullName>
    </recommendedName>
</protein>